<evidence type="ECO:0000313" key="2">
    <source>
        <dbReference type="EMBL" id="GHA89182.1"/>
    </source>
</evidence>
<dbReference type="EMBL" id="BMUL01000008">
    <property type="protein sequence ID" value="GHA89182.1"/>
    <property type="molecule type" value="Genomic_DNA"/>
</dbReference>
<dbReference type="PANTHER" id="PTHR43279:SF1">
    <property type="entry name" value="CATECHOL-2,3-DIOXYGENASE"/>
    <property type="match status" value="1"/>
</dbReference>
<dbReference type="InterPro" id="IPR037523">
    <property type="entry name" value="VOC_core"/>
</dbReference>
<comment type="caution">
    <text evidence="2">The sequence shown here is derived from an EMBL/GenBank/DDBJ whole genome shotgun (WGS) entry which is preliminary data.</text>
</comment>
<proteinExistence type="predicted"/>
<protein>
    <submittedName>
        <fullName evidence="2">Glyoxalase</fullName>
    </submittedName>
</protein>
<feature type="domain" description="VOC" evidence="1">
    <location>
        <begin position="5"/>
        <end position="125"/>
    </location>
</feature>
<sequence length="181" mass="19748">MPVHRLNHAVLFVSDLERSLAFYRDVLEFRPLPRAFPGAAFLQAAGSANDHDLGLFQSPEPGSGGRAGRVGLYHLAWEVDTLAELDRMRTRLTEAGALTGASNHASTKALYARDPDGIDFEVCWLVPDHAVEAELTAMTSPTRPLDIEAEIAAYGARTPGGPRTDHAVWQRLFGTREADRG</sequence>
<evidence type="ECO:0000259" key="1">
    <source>
        <dbReference type="PROSITE" id="PS51819"/>
    </source>
</evidence>
<dbReference type="AlphaFoldDB" id="A0A918T461"/>
<reference evidence="2" key="1">
    <citation type="journal article" date="2014" name="Int. J. Syst. Evol. Microbiol.">
        <title>Complete genome sequence of Corynebacterium casei LMG S-19264T (=DSM 44701T), isolated from a smear-ripened cheese.</title>
        <authorList>
            <consortium name="US DOE Joint Genome Institute (JGI-PGF)"/>
            <person name="Walter F."/>
            <person name="Albersmeier A."/>
            <person name="Kalinowski J."/>
            <person name="Ruckert C."/>
        </authorList>
    </citation>
    <scope>NUCLEOTIDE SEQUENCE</scope>
    <source>
        <strain evidence="2">JCM 4518</strain>
    </source>
</reference>
<dbReference type="InterPro" id="IPR004360">
    <property type="entry name" value="Glyas_Fos-R_dOase_dom"/>
</dbReference>
<gene>
    <name evidence="2" type="ORF">GCM10010305_36090</name>
</gene>
<organism evidence="2 3">
    <name type="scientific">Streptomyces termitum</name>
    <dbReference type="NCBI Taxonomy" id="67368"/>
    <lineage>
        <taxon>Bacteria</taxon>
        <taxon>Bacillati</taxon>
        <taxon>Actinomycetota</taxon>
        <taxon>Actinomycetes</taxon>
        <taxon>Kitasatosporales</taxon>
        <taxon>Streptomycetaceae</taxon>
        <taxon>Streptomyces</taxon>
    </lineage>
</organism>
<evidence type="ECO:0000313" key="3">
    <source>
        <dbReference type="Proteomes" id="UP000644020"/>
    </source>
</evidence>
<dbReference type="RefSeq" id="WP_189978471.1">
    <property type="nucleotide sequence ID" value="NZ_BMUL01000008.1"/>
</dbReference>
<dbReference type="PROSITE" id="PS51819">
    <property type="entry name" value="VOC"/>
    <property type="match status" value="1"/>
</dbReference>
<name>A0A918T461_9ACTN</name>
<dbReference type="Proteomes" id="UP000644020">
    <property type="component" value="Unassembled WGS sequence"/>
</dbReference>
<dbReference type="SUPFAM" id="SSF54593">
    <property type="entry name" value="Glyoxalase/Bleomycin resistance protein/Dihydroxybiphenyl dioxygenase"/>
    <property type="match status" value="1"/>
</dbReference>
<dbReference type="InterPro" id="IPR029068">
    <property type="entry name" value="Glyas_Bleomycin-R_OHBP_Dase"/>
</dbReference>
<accession>A0A918T461</accession>
<dbReference type="Gene3D" id="3.10.180.10">
    <property type="entry name" value="2,3-Dihydroxybiphenyl 1,2-Dioxygenase, domain 1"/>
    <property type="match status" value="1"/>
</dbReference>
<reference evidence="2" key="2">
    <citation type="submission" date="2020-09" db="EMBL/GenBank/DDBJ databases">
        <authorList>
            <person name="Sun Q."/>
            <person name="Ohkuma M."/>
        </authorList>
    </citation>
    <scope>NUCLEOTIDE SEQUENCE</scope>
    <source>
        <strain evidence="2">JCM 4518</strain>
    </source>
</reference>
<dbReference type="Pfam" id="PF00903">
    <property type="entry name" value="Glyoxalase"/>
    <property type="match status" value="1"/>
</dbReference>
<keyword evidence="3" id="KW-1185">Reference proteome</keyword>
<dbReference type="PANTHER" id="PTHR43279">
    <property type="entry name" value="CATECHOL-2,3-DIOXYGENASE"/>
    <property type="match status" value="1"/>
</dbReference>